<comment type="caution">
    <text evidence="2">The sequence shown here is derived from an EMBL/GenBank/DDBJ whole genome shotgun (WGS) entry which is preliminary data.</text>
</comment>
<reference evidence="2 3" key="1">
    <citation type="journal article" date="2012" name="J. Bacteriol.">
        <title>Genome sequence of benzo(a)pyrene-degrading bacterium Novosphingobium pentaromativorans US6-1.</title>
        <authorList>
            <person name="Luo Y.R."/>
            <person name="Kang S.G."/>
            <person name="Kim S.J."/>
            <person name="Kim M.R."/>
            <person name="Li N."/>
            <person name="Lee J.H."/>
            <person name="Kwon K.K."/>
        </authorList>
    </citation>
    <scope>NUCLEOTIDE SEQUENCE [LARGE SCALE GENOMIC DNA]</scope>
    <source>
        <strain evidence="2 3">US6-1</strain>
    </source>
</reference>
<evidence type="ECO:0000256" key="1">
    <source>
        <dbReference type="SAM" id="MobiDB-lite"/>
    </source>
</evidence>
<gene>
    <name evidence="2" type="ORF">NSU_0585</name>
</gene>
<accession>G6E8B4</accession>
<organism evidence="2 3">
    <name type="scientific">Novosphingobium pentaromativorans US6-1</name>
    <dbReference type="NCBI Taxonomy" id="1088721"/>
    <lineage>
        <taxon>Bacteria</taxon>
        <taxon>Pseudomonadati</taxon>
        <taxon>Pseudomonadota</taxon>
        <taxon>Alphaproteobacteria</taxon>
        <taxon>Sphingomonadales</taxon>
        <taxon>Sphingomonadaceae</taxon>
        <taxon>Novosphingobium</taxon>
    </lineage>
</organism>
<dbReference type="PATRIC" id="fig|1088721.3.peg.577"/>
<dbReference type="AlphaFoldDB" id="G6E8B4"/>
<protein>
    <submittedName>
        <fullName evidence="2">Uncharacterized protein</fullName>
    </submittedName>
</protein>
<keyword evidence="3" id="KW-1185">Reference proteome</keyword>
<sequence length="136" mass="14805">MSHDAKSSSGVLRQGRDEPLRRTAGRRRQPDARASRHAAPLRPRPQVRRSDGVHRAAAIPWTRARATRRRQVSWLAGHSLMHAFPGPSRHAAFGPVAASQAPMAHEKPCASRYPLTVAGTAADLGKAIPSPHRIPD</sequence>
<name>G6E8B4_9SPHN</name>
<dbReference type="Proteomes" id="UP000004030">
    <property type="component" value="Unassembled WGS sequence"/>
</dbReference>
<proteinExistence type="predicted"/>
<dbReference type="EMBL" id="AGFM01000008">
    <property type="protein sequence ID" value="EHJ62454.1"/>
    <property type="molecule type" value="Genomic_DNA"/>
</dbReference>
<evidence type="ECO:0000313" key="3">
    <source>
        <dbReference type="Proteomes" id="UP000004030"/>
    </source>
</evidence>
<evidence type="ECO:0000313" key="2">
    <source>
        <dbReference type="EMBL" id="EHJ62454.1"/>
    </source>
</evidence>
<feature type="region of interest" description="Disordered" evidence="1">
    <location>
        <begin position="1"/>
        <end position="55"/>
    </location>
</feature>